<dbReference type="InterPro" id="IPR003774">
    <property type="entry name" value="AlgH-like"/>
</dbReference>
<dbReference type="Gene3D" id="3.40.1740.10">
    <property type="entry name" value="VC0467-like"/>
    <property type="match status" value="1"/>
</dbReference>
<dbReference type="STRING" id="144026.SAMN04488568_10726"/>
<dbReference type="PANTHER" id="PTHR30327">
    <property type="entry name" value="UNCHARACTERIZED PROTEIN YQGE"/>
    <property type="match status" value="1"/>
</dbReference>
<dbReference type="HAMAP" id="MF_00758">
    <property type="entry name" value="UPF0301"/>
    <property type="match status" value="1"/>
</dbReference>
<evidence type="ECO:0000313" key="3">
    <source>
        <dbReference type="EMBL" id="SDM22691.1"/>
    </source>
</evidence>
<name>A0A1G9RHN7_9PROT</name>
<dbReference type="Pfam" id="PF02622">
    <property type="entry name" value="DUF179"/>
    <property type="match status" value="1"/>
</dbReference>
<keyword evidence="4" id="KW-1185">Reference proteome</keyword>
<accession>A0A1G9RHN7</accession>
<gene>
    <name evidence="3" type="ORF">SAMN04488568_10726</name>
</gene>
<dbReference type="EMBL" id="FNHG01000007">
    <property type="protein sequence ID" value="SDM22691.1"/>
    <property type="molecule type" value="Genomic_DNA"/>
</dbReference>
<evidence type="ECO:0000256" key="1">
    <source>
        <dbReference type="ARBA" id="ARBA00009600"/>
    </source>
</evidence>
<protein>
    <recommendedName>
        <fullName evidence="2">UPF0301 protein SAMN04488568_10726</fullName>
    </recommendedName>
</protein>
<dbReference type="PANTHER" id="PTHR30327:SF1">
    <property type="entry name" value="UPF0301 PROTEIN YQGE"/>
    <property type="match status" value="1"/>
</dbReference>
<dbReference type="AlphaFoldDB" id="A0A1G9RHN7"/>
<dbReference type="SUPFAM" id="SSF143456">
    <property type="entry name" value="VC0467-like"/>
    <property type="match status" value="1"/>
</dbReference>
<comment type="similarity">
    <text evidence="1 2">Belongs to the UPF0301 (AlgH) family.</text>
</comment>
<reference evidence="3 4" key="1">
    <citation type="submission" date="2016-10" db="EMBL/GenBank/DDBJ databases">
        <authorList>
            <person name="de Groot N.N."/>
        </authorList>
    </citation>
    <scope>NUCLEOTIDE SEQUENCE [LARGE SCALE GENOMIC DNA]</scope>
    <source>
        <strain evidence="3 4">DSM 16077</strain>
    </source>
</reference>
<sequence length="195" mass="20520">MSSDDSNSPPDGFLNGKLLIASPGIGDPRFDRSVILMCDHSAEHAMGIVLNKRVEGLRLPEVFEQLGVETTEDTIDRPVLQGGPVERQRGFVLHTNDFETADSTLAVTGDIGLSSTKDALDAMASSTPPRCAMLALGYAGWGSGQLEDELAANAWLVADANEALVFSPDIEGKWENALAVLGVSPEHLSGASGTA</sequence>
<evidence type="ECO:0000313" key="4">
    <source>
        <dbReference type="Proteomes" id="UP000199759"/>
    </source>
</evidence>
<organism evidence="3 4">
    <name type="scientific">Maricaulis salignorans</name>
    <dbReference type="NCBI Taxonomy" id="144026"/>
    <lineage>
        <taxon>Bacteria</taxon>
        <taxon>Pseudomonadati</taxon>
        <taxon>Pseudomonadota</taxon>
        <taxon>Alphaproteobacteria</taxon>
        <taxon>Maricaulales</taxon>
        <taxon>Maricaulaceae</taxon>
        <taxon>Maricaulis</taxon>
    </lineage>
</organism>
<dbReference type="RefSeq" id="WP_091769137.1">
    <property type="nucleotide sequence ID" value="NZ_FNHG01000007.1"/>
</dbReference>
<dbReference type="OrthoDB" id="9807486at2"/>
<proteinExistence type="inferred from homology"/>
<evidence type="ECO:0000256" key="2">
    <source>
        <dbReference type="HAMAP-Rule" id="MF_00758"/>
    </source>
</evidence>
<dbReference type="Proteomes" id="UP000199759">
    <property type="component" value="Unassembled WGS sequence"/>
</dbReference>
<dbReference type="GO" id="GO:0005829">
    <property type="term" value="C:cytosol"/>
    <property type="evidence" value="ECO:0007669"/>
    <property type="project" value="TreeGrafter"/>
</dbReference>